<keyword evidence="3" id="KW-0238">DNA-binding</keyword>
<dbReference type="GeneID" id="38279703"/>
<reference evidence="5" key="2">
    <citation type="journal article" date="2019" name="Mol. Phylogenet. Evol.">
        <title>Reassessment of the classification of bryopsidales (chlorophyta) based on chloroplast phylogenomic analyses.</title>
        <authorList>
            <person name="Cremen M.C."/>
            <person name="Leliaert F."/>
            <person name="West J."/>
            <person name="Lam D.W."/>
            <person name="Shimada S."/>
            <person name="Lopez-Bautista J.M."/>
            <person name="Verbruggen H."/>
        </authorList>
    </citation>
    <scope>NUCLEOTIDE SEQUENCE</scope>
</reference>
<dbReference type="InterPro" id="IPR044946">
    <property type="entry name" value="Restrct_endonuc_typeI_TRD_sf"/>
</dbReference>
<comment type="similarity">
    <text evidence="1">Belongs to the type-I restriction system S methylase family.</text>
</comment>
<evidence type="ECO:0000313" key="5">
    <source>
        <dbReference type="EMBL" id="AYC65639.1"/>
    </source>
</evidence>
<dbReference type="RefSeq" id="YP_009519667.1">
    <property type="nucleotide sequence ID" value="NC_039528.1"/>
</dbReference>
<dbReference type="GO" id="GO:0003677">
    <property type="term" value="F:DNA binding"/>
    <property type="evidence" value="ECO:0007669"/>
    <property type="project" value="UniProtKB-KW"/>
</dbReference>
<dbReference type="Gene3D" id="3.90.220.20">
    <property type="entry name" value="DNA methylase specificity domains"/>
    <property type="match status" value="2"/>
</dbReference>
<dbReference type="PANTHER" id="PTHR30408:SF12">
    <property type="entry name" value="TYPE I RESTRICTION ENZYME MJAVIII SPECIFICITY SUBUNIT"/>
    <property type="match status" value="1"/>
</dbReference>
<dbReference type="Pfam" id="PF01420">
    <property type="entry name" value="Methylase_S"/>
    <property type="match status" value="1"/>
</dbReference>
<keyword evidence="5" id="KW-0934">Plastid</keyword>
<gene>
    <name evidence="5" type="primary">orf475</name>
</gene>
<organism evidence="5">
    <name type="scientific">Udotea flabellum</name>
    <dbReference type="NCBI Taxonomy" id="170437"/>
    <lineage>
        <taxon>Eukaryota</taxon>
        <taxon>Viridiplantae</taxon>
        <taxon>Chlorophyta</taxon>
        <taxon>core chlorophytes</taxon>
        <taxon>Ulvophyceae</taxon>
        <taxon>TCBD clade</taxon>
        <taxon>Bryopsidales</taxon>
        <taxon>Halimedineae</taxon>
        <taxon>Halimedaceae</taxon>
        <taxon>Udoteae</taxon>
        <taxon>Udotea</taxon>
    </lineage>
</organism>
<dbReference type="GO" id="GO:0009307">
    <property type="term" value="P:DNA restriction-modification system"/>
    <property type="evidence" value="ECO:0007669"/>
    <property type="project" value="UniProtKB-KW"/>
</dbReference>
<evidence type="ECO:0000256" key="3">
    <source>
        <dbReference type="ARBA" id="ARBA00023125"/>
    </source>
</evidence>
<dbReference type="InterPro" id="IPR000055">
    <property type="entry name" value="Restrct_endonuc_typeI_TRD"/>
</dbReference>
<proteinExistence type="inferred from homology"/>
<accession>A0A386B1Q5</accession>
<feature type="domain" description="Type I restriction modification DNA specificity" evidence="4">
    <location>
        <begin position="283"/>
        <end position="444"/>
    </location>
</feature>
<protein>
    <recommendedName>
        <fullName evidence="4">Type I restriction modification DNA specificity domain-containing protein</fullName>
    </recommendedName>
</protein>
<dbReference type="SUPFAM" id="SSF116734">
    <property type="entry name" value="DNA methylase specificity domain"/>
    <property type="match status" value="2"/>
</dbReference>
<dbReference type="PANTHER" id="PTHR30408">
    <property type="entry name" value="TYPE-1 RESTRICTION ENZYME ECOKI SPECIFICITY PROTEIN"/>
    <property type="match status" value="1"/>
</dbReference>
<geneLocation type="chloroplast" evidence="5"/>
<evidence type="ECO:0000256" key="2">
    <source>
        <dbReference type="ARBA" id="ARBA00022747"/>
    </source>
</evidence>
<dbReference type="AlphaFoldDB" id="A0A386B1Q5"/>
<reference evidence="5" key="1">
    <citation type="submission" date="2018-07" db="EMBL/GenBank/DDBJ databases">
        <authorList>
            <person name="Quirk P.G."/>
            <person name="Krulwich T.A."/>
        </authorList>
    </citation>
    <scope>NUCLEOTIDE SEQUENCE</scope>
</reference>
<evidence type="ECO:0000259" key="4">
    <source>
        <dbReference type="Pfam" id="PF01420"/>
    </source>
</evidence>
<dbReference type="InterPro" id="IPR052021">
    <property type="entry name" value="Type-I_RS_S_subunit"/>
</dbReference>
<name>A0A386B1Q5_9CHLO</name>
<dbReference type="EMBL" id="MH591112">
    <property type="protein sequence ID" value="AYC65639.1"/>
    <property type="molecule type" value="Genomic_DNA"/>
</dbReference>
<keyword evidence="2" id="KW-0680">Restriction system</keyword>
<sequence>MQAFVSYQDLSPRALYNFNQFSYNMVKQKFLRTLPFSQFCSWDVAKHLNILNTLKTKRLSFLRDILSLYKVKVSKYLLIQNDWRIISKINNDGELFLRDQKQISTYKGYLNKVPSNSIIYSKMGVIYGGVYYHGANKPPFAVSLEYPIFTFDTKNINGEYLTLVFRSSQFKKLLKTKISGSSRARVKVDEFLNIQIPLLPLEEQNRLVQNYNTKKVLAKKQAQQVKQIEQEIEYYLFNQLGIEKEILEESKTQKGLQFVHSKHISCWTCQMPNLIAKYNSNKFCLTSIFSVVLSVFKGKTPEYDKDGKSIILNQKCNRWNSLELEHSRIVNDKWSNNIDKKFFTQEGDILINSLGEGTIGRSTFLAKEREGLLYDSCIILLRLDQTKVNPQFFSYLFNSKYGQNQIEDLKSGSTRQTSLSVTNLQKIMFPLPPKEMQNEIANHILELRVQIHELNEQAKHNREKAIIELENQIWY</sequence>
<evidence type="ECO:0000256" key="1">
    <source>
        <dbReference type="ARBA" id="ARBA00010923"/>
    </source>
</evidence>
<keyword evidence="5" id="KW-0150">Chloroplast</keyword>